<dbReference type="InterPro" id="IPR010321">
    <property type="entry name" value="DUF922"/>
</dbReference>
<evidence type="ECO:0000313" key="2">
    <source>
        <dbReference type="Proteomes" id="UP000240243"/>
    </source>
</evidence>
<dbReference type="Pfam" id="PF06037">
    <property type="entry name" value="DUF922"/>
    <property type="match status" value="1"/>
</dbReference>
<keyword evidence="2" id="KW-1185">Reference proteome</keyword>
<sequence>MLSASAHAEMTLKARQTVDVYGSSALQPSLADVDYRLSWQLSGQQHDSGCLPAQVLVSLTATVTEPLEWPQTPEWQNYRLALTGYERLVRERALLAAEWLERSLFEIAPQPSCEQLQRVADNVGYHQLDIAQTLLRDFQQQNDYGRHLGLIRPQ</sequence>
<dbReference type="Proteomes" id="UP000240243">
    <property type="component" value="Unassembled WGS sequence"/>
</dbReference>
<reference evidence="1 2" key="1">
    <citation type="submission" date="2018-03" db="EMBL/GenBank/DDBJ databases">
        <title>The draft genome of Zobellella sp. 59N8.</title>
        <authorList>
            <person name="Liu L."/>
            <person name="Li L."/>
            <person name="Zhang X."/>
            <person name="Liang L."/>
            <person name="Wang T."/>
        </authorList>
    </citation>
    <scope>NUCLEOTIDE SEQUENCE [LARGE SCALE GENOMIC DNA]</scope>
    <source>
        <strain evidence="1 2">59N8</strain>
    </source>
</reference>
<comment type="caution">
    <text evidence="1">The sequence shown here is derived from an EMBL/GenBank/DDBJ whole genome shotgun (WGS) entry which is preliminary data.</text>
</comment>
<protein>
    <submittedName>
        <fullName evidence="1">Uncharacterized protein</fullName>
    </submittedName>
</protein>
<dbReference type="OrthoDB" id="5599748at2"/>
<proteinExistence type="predicted"/>
<name>A0A2P7RD69_9GAMM</name>
<dbReference type="EMBL" id="PXYG01000001">
    <property type="protein sequence ID" value="PSJ48184.1"/>
    <property type="molecule type" value="Genomic_DNA"/>
</dbReference>
<dbReference type="AlphaFoldDB" id="A0A2P7RD69"/>
<organism evidence="1 2">
    <name type="scientific">Zobellella endophytica</name>
    <dbReference type="NCBI Taxonomy" id="2116700"/>
    <lineage>
        <taxon>Bacteria</taxon>
        <taxon>Pseudomonadati</taxon>
        <taxon>Pseudomonadota</taxon>
        <taxon>Gammaproteobacteria</taxon>
        <taxon>Aeromonadales</taxon>
        <taxon>Aeromonadaceae</taxon>
        <taxon>Zobellella</taxon>
    </lineage>
</organism>
<gene>
    <name evidence="1" type="ORF">C7H85_01735</name>
</gene>
<accession>A0A2P7RD69</accession>
<evidence type="ECO:0000313" key="1">
    <source>
        <dbReference type="EMBL" id="PSJ48184.1"/>
    </source>
</evidence>